<evidence type="ECO:0000256" key="1">
    <source>
        <dbReference type="SAM" id="MobiDB-lite"/>
    </source>
</evidence>
<protein>
    <recommendedName>
        <fullName evidence="4">VWFA domain-containing protein</fullName>
    </recommendedName>
</protein>
<evidence type="ECO:0000313" key="2">
    <source>
        <dbReference type="EMBL" id="OGL88175.1"/>
    </source>
</evidence>
<dbReference type="AlphaFoldDB" id="A0A1F7VCJ8"/>
<reference evidence="2 3" key="1">
    <citation type="journal article" date="2016" name="Nat. Commun.">
        <title>Thousands of microbial genomes shed light on interconnected biogeochemical processes in an aquifer system.</title>
        <authorList>
            <person name="Anantharaman K."/>
            <person name="Brown C.T."/>
            <person name="Hug L.A."/>
            <person name="Sharon I."/>
            <person name="Castelle C.J."/>
            <person name="Probst A.J."/>
            <person name="Thomas B.C."/>
            <person name="Singh A."/>
            <person name="Wilkins M.J."/>
            <person name="Karaoz U."/>
            <person name="Brodie E.L."/>
            <person name="Williams K.H."/>
            <person name="Hubbard S.S."/>
            <person name="Banfield J.F."/>
        </authorList>
    </citation>
    <scope>NUCLEOTIDE SEQUENCE [LARGE SCALE GENOMIC DNA]</scope>
</reference>
<gene>
    <name evidence="2" type="ORF">A3I41_00405</name>
</gene>
<evidence type="ECO:0008006" key="4">
    <source>
        <dbReference type="Google" id="ProtNLM"/>
    </source>
</evidence>
<proteinExistence type="predicted"/>
<organism evidence="2 3">
    <name type="scientific">Candidatus Uhrbacteria bacterium RIFCSPLOWO2_02_FULL_48_18</name>
    <dbReference type="NCBI Taxonomy" id="1802408"/>
    <lineage>
        <taxon>Bacteria</taxon>
        <taxon>Candidatus Uhriibacteriota</taxon>
    </lineage>
</organism>
<dbReference type="EMBL" id="MGEQ01000001">
    <property type="protein sequence ID" value="OGL88175.1"/>
    <property type="molecule type" value="Genomic_DNA"/>
</dbReference>
<dbReference type="Proteomes" id="UP000176593">
    <property type="component" value="Unassembled WGS sequence"/>
</dbReference>
<sequence>MGYGRSDHDAHVARSAVRASLPREEVFKQRVLNPEMDPRGLTVRESRDSAEHPNSLGVMFWIDETGSMCEIPENLAKHTLPHFVGDLMKVEPDAQVFFGAIGDATTGEASPLQVGQFESSDELMDKWLTAVHLVRGGGGNAGESYDLAMYVAARHTAMDCFEKRGRKGYFFLCGDEPHLGSVKKREIKQLIGTDIPKDIPIVEIVRELKRTFHPFFLIPDPDRAHRVERIWRELFGDNVITLAVPEDTGVVSAILIGLTEGHLADMQSVKAKLESDFGRKGQERDRVLRAVEAYAVSIGRAGQGERPSSTNSRPYGNSRP</sequence>
<comment type="caution">
    <text evidence="2">The sequence shown here is derived from an EMBL/GenBank/DDBJ whole genome shotgun (WGS) entry which is preliminary data.</text>
</comment>
<feature type="region of interest" description="Disordered" evidence="1">
    <location>
        <begin position="299"/>
        <end position="320"/>
    </location>
</feature>
<evidence type="ECO:0000313" key="3">
    <source>
        <dbReference type="Proteomes" id="UP000176593"/>
    </source>
</evidence>
<feature type="compositionally biased region" description="Polar residues" evidence="1">
    <location>
        <begin position="306"/>
        <end position="320"/>
    </location>
</feature>
<name>A0A1F7VCJ8_9BACT</name>
<accession>A0A1F7VCJ8</accession>